<dbReference type="InterPro" id="IPR014001">
    <property type="entry name" value="Helicase_ATP-bd"/>
</dbReference>
<evidence type="ECO:0000256" key="7">
    <source>
        <dbReference type="ARBA" id="ARBA00061045"/>
    </source>
</evidence>
<dbReference type="Pfam" id="PF08148">
    <property type="entry name" value="DSHCT"/>
    <property type="match status" value="1"/>
</dbReference>
<reference evidence="12" key="1">
    <citation type="submission" date="2024-06" db="EMBL/GenBank/DDBJ databases">
        <authorList>
            <person name="Ryan C."/>
        </authorList>
    </citation>
    <scope>NUCLEOTIDE SEQUENCE [LARGE SCALE GENOMIC DNA]</scope>
</reference>
<evidence type="ECO:0000256" key="6">
    <source>
        <dbReference type="ARBA" id="ARBA00023242"/>
    </source>
</evidence>
<accession>A0ABC9BWF4</accession>
<evidence type="ECO:0000256" key="8">
    <source>
        <dbReference type="SAM" id="MobiDB-lite"/>
    </source>
</evidence>
<reference evidence="11 12" key="2">
    <citation type="submission" date="2024-10" db="EMBL/GenBank/DDBJ databases">
        <authorList>
            <person name="Ryan C."/>
        </authorList>
    </citation>
    <scope>NUCLEOTIDE SEQUENCE [LARGE SCALE GENOMIC DNA]</scope>
</reference>
<dbReference type="InterPro" id="IPR025696">
    <property type="entry name" value="Beta-barrel_MTR4"/>
</dbReference>
<feature type="domain" description="Helicase ATP-binding" evidence="9">
    <location>
        <begin position="83"/>
        <end position="238"/>
    </location>
</feature>
<evidence type="ECO:0000259" key="9">
    <source>
        <dbReference type="PROSITE" id="PS51192"/>
    </source>
</evidence>
<dbReference type="GO" id="GO:0016787">
    <property type="term" value="F:hydrolase activity"/>
    <property type="evidence" value="ECO:0007669"/>
    <property type="project" value="UniProtKB-KW"/>
</dbReference>
<dbReference type="CDD" id="cd18795">
    <property type="entry name" value="SF2_C_Ski2"/>
    <property type="match status" value="1"/>
</dbReference>
<dbReference type="SMART" id="SM01142">
    <property type="entry name" value="DSHCT"/>
    <property type="match status" value="1"/>
</dbReference>
<dbReference type="InterPro" id="IPR050699">
    <property type="entry name" value="RNA-DNA_Helicase"/>
</dbReference>
<evidence type="ECO:0000313" key="12">
    <source>
        <dbReference type="Proteomes" id="UP001497457"/>
    </source>
</evidence>
<keyword evidence="12" id="KW-1185">Reference proteome</keyword>
<organism evidence="11 12">
    <name type="scientific">Urochloa decumbens</name>
    <dbReference type="NCBI Taxonomy" id="240449"/>
    <lineage>
        <taxon>Eukaryota</taxon>
        <taxon>Viridiplantae</taxon>
        <taxon>Streptophyta</taxon>
        <taxon>Embryophyta</taxon>
        <taxon>Tracheophyta</taxon>
        <taxon>Spermatophyta</taxon>
        <taxon>Magnoliopsida</taxon>
        <taxon>Liliopsida</taxon>
        <taxon>Poales</taxon>
        <taxon>Poaceae</taxon>
        <taxon>PACMAD clade</taxon>
        <taxon>Panicoideae</taxon>
        <taxon>Panicodae</taxon>
        <taxon>Paniceae</taxon>
        <taxon>Melinidinae</taxon>
        <taxon>Urochloa</taxon>
    </lineage>
</organism>
<dbReference type="InterPro" id="IPR048392">
    <property type="entry name" value="MTR4-like_stalk"/>
</dbReference>
<proteinExistence type="inferred from homology"/>
<dbReference type="AlphaFoldDB" id="A0ABC9BWF4"/>
<evidence type="ECO:0000259" key="10">
    <source>
        <dbReference type="PROSITE" id="PS51194"/>
    </source>
</evidence>
<dbReference type="PIRSF" id="PIRSF005198">
    <property type="entry name" value="Antiviral_helicase_SKI2"/>
    <property type="match status" value="1"/>
</dbReference>
<dbReference type="Gene3D" id="2.40.30.300">
    <property type="match status" value="1"/>
</dbReference>
<dbReference type="Pfam" id="PF21408">
    <property type="entry name" value="MTR4-like_stalk"/>
    <property type="match status" value="1"/>
</dbReference>
<dbReference type="SMART" id="SM00487">
    <property type="entry name" value="DEXDc"/>
    <property type="match status" value="1"/>
</dbReference>
<dbReference type="PROSITE" id="PS51194">
    <property type="entry name" value="HELICASE_CTER"/>
    <property type="match status" value="1"/>
</dbReference>
<evidence type="ECO:0000256" key="1">
    <source>
        <dbReference type="ARBA" id="ARBA00004123"/>
    </source>
</evidence>
<sequence>MGELLVEDQLPAQPLDQLVQPEGSLGPERWNHSRPYNHEVLVPDGYTSAKDEAVHGTLENPAFHGEMAHKYPFQLDPFQSVSIACLERNESVLVSAHTPAGKMAIAEYAIAMSFRETKKIIYTSPFNSLSNQMYRELSMVFDSIGLMTDDVTLHPEARCLVMTTEILRASLCSGSMVFDVGWVVFDGIHCLDHPESGITLEESIIFLPPEIKMIFLSAPMSNASEFAEWICNLHRQPCHVVSTDFRPTGLEHYVFPVGGSEMHLIIDEDGQLREDNFVKLQDTFTKQHNHLDERKGGGPKASGRIAKGRSASRRSNIKTIAKMIMERKFQPVIIWSSSRRECEHCAKSVLEFDFNTQEEKDLINVFFKHAIGTLKEEDRSLHDIELILPILQKGMAVHHSGLLPIMRELVELLFQEGLVKVLFATETFAMGINMLAQTIVFTSIKKWDGDTNRYIRPGEYTQLSGRAGWHGKDDNVMCVMMVDEKMEMSVVKEMVSGRLTPLISTFRLSYYTILKSVGHVEGPFTAEHVIRNSFRQFQYEKASPVIVQKIKNLENELATLDSTGGADLAAYHKLLLGISELEKKIMSEMIKPERGYLELGRLVKVRDGSKDWGWCVLASDVKKAPASQSLSPALGASCSNNYIVDVLVYCSSSSINKGPSSQPCPPCPEEKGEVIVVPMPLSSIYGLSRIIINVPELLPWQARQNTLLLLKKVISMYPEGLPEPHPIKDMGIQDAELAECVGKLEDLQQKKCSHPLSESIQREDDLLMYQRKAALNHEIQQLKSKLCVSQLQNLRDELENQLHVLKMLGHINSEGVVQLKGRAACLIDSGDGLLITETLFNGTFNDLDHHQVASLASCFVPCDSSSKKTYISRELSRPVMQLLHAAKRIAEVQRECKLEVNLEEYVESSSRADLMGAIHCWSKGATFGDVIKMTGFFAGDIIRHAKRLNKVLNQMKAAAEIIGETKLAKKFELASESVYRGIMSAGSLYLQQAVKHEESSPICRRVGRTLVLQFP</sequence>
<dbReference type="PANTHER" id="PTHR12131">
    <property type="entry name" value="ATP-DEPENDENT RNA AND DNA HELICASE"/>
    <property type="match status" value="1"/>
</dbReference>
<dbReference type="PANTHER" id="PTHR12131:SF7">
    <property type="entry name" value="EXOSOME RNA HELICASE MTR4"/>
    <property type="match status" value="1"/>
</dbReference>
<dbReference type="EMBL" id="OZ075138">
    <property type="protein sequence ID" value="CAL5009483.1"/>
    <property type="molecule type" value="Genomic_DNA"/>
</dbReference>
<dbReference type="InterPro" id="IPR011545">
    <property type="entry name" value="DEAD/DEAH_box_helicase_dom"/>
</dbReference>
<dbReference type="GO" id="GO:0005524">
    <property type="term" value="F:ATP binding"/>
    <property type="evidence" value="ECO:0007669"/>
    <property type="project" value="UniProtKB-KW"/>
</dbReference>
<evidence type="ECO:0000256" key="3">
    <source>
        <dbReference type="ARBA" id="ARBA00022801"/>
    </source>
</evidence>
<dbReference type="Pfam" id="PF13234">
    <property type="entry name" value="MTR4_beta-barrel"/>
    <property type="match status" value="1"/>
</dbReference>
<dbReference type="Pfam" id="PF00270">
    <property type="entry name" value="DEAD"/>
    <property type="match status" value="1"/>
</dbReference>
<dbReference type="PROSITE" id="PS51192">
    <property type="entry name" value="HELICASE_ATP_BIND_1"/>
    <property type="match status" value="1"/>
</dbReference>
<evidence type="ECO:0000256" key="5">
    <source>
        <dbReference type="ARBA" id="ARBA00022840"/>
    </source>
</evidence>
<feature type="region of interest" description="Disordered" evidence="8">
    <location>
        <begin position="288"/>
        <end position="309"/>
    </location>
</feature>
<keyword evidence="5" id="KW-0067">ATP-binding</keyword>
<protein>
    <submittedName>
        <fullName evidence="11">Uncharacterized protein</fullName>
    </submittedName>
</protein>
<dbReference type="GO" id="GO:0004386">
    <property type="term" value="F:helicase activity"/>
    <property type="evidence" value="ECO:0007669"/>
    <property type="project" value="UniProtKB-KW"/>
</dbReference>
<dbReference type="SUPFAM" id="SSF52540">
    <property type="entry name" value="P-loop containing nucleoside triphosphate hydrolases"/>
    <property type="match status" value="1"/>
</dbReference>
<dbReference type="FunFam" id="3.40.50.300:FF:000083">
    <property type="entry name" value="ATP-dependent RNA helicase DOB1"/>
    <property type="match status" value="1"/>
</dbReference>
<gene>
    <name evidence="11" type="ORF">URODEC1_LOCUS69518</name>
</gene>
<keyword evidence="3" id="KW-0378">Hydrolase</keyword>
<dbReference type="FunFam" id="3.40.50.300:FF:000141">
    <property type="entry name" value="ATP-dependent RNA helicase DOB1"/>
    <property type="match status" value="1"/>
</dbReference>
<dbReference type="Gene3D" id="1.10.3380.30">
    <property type="match status" value="1"/>
</dbReference>
<name>A0ABC9BWF4_9POAL</name>
<dbReference type="GO" id="GO:0005634">
    <property type="term" value="C:nucleus"/>
    <property type="evidence" value="ECO:0007669"/>
    <property type="project" value="UniProtKB-SubCell"/>
</dbReference>
<dbReference type="InterPro" id="IPR027417">
    <property type="entry name" value="P-loop_NTPase"/>
</dbReference>
<evidence type="ECO:0000256" key="2">
    <source>
        <dbReference type="ARBA" id="ARBA00022741"/>
    </source>
</evidence>
<dbReference type="Gene3D" id="3.40.50.300">
    <property type="entry name" value="P-loop containing nucleotide triphosphate hydrolases"/>
    <property type="match status" value="2"/>
</dbReference>
<evidence type="ECO:0000313" key="11">
    <source>
        <dbReference type="EMBL" id="CAL5009483.1"/>
    </source>
</evidence>
<dbReference type="InterPro" id="IPR001650">
    <property type="entry name" value="Helicase_C-like"/>
</dbReference>
<comment type="similarity">
    <text evidence="7">Belongs to the DExH box helicase family. SKI2 subfamily.</text>
</comment>
<comment type="subcellular location">
    <subcellularLocation>
        <location evidence="1">Nucleus</location>
    </subcellularLocation>
</comment>
<dbReference type="InterPro" id="IPR012961">
    <property type="entry name" value="Ski2/MTR4_C"/>
</dbReference>
<dbReference type="Proteomes" id="UP001497457">
    <property type="component" value="Chromosome 28b"/>
</dbReference>
<evidence type="ECO:0000256" key="4">
    <source>
        <dbReference type="ARBA" id="ARBA00022806"/>
    </source>
</evidence>
<feature type="domain" description="Helicase C-terminal" evidence="10">
    <location>
        <begin position="348"/>
        <end position="514"/>
    </location>
</feature>
<dbReference type="InterPro" id="IPR016438">
    <property type="entry name" value="SKI2-like"/>
</dbReference>
<dbReference type="FunFam" id="1.10.3380.30:FF:000006">
    <property type="entry name" value="DExH-box ATP-dependent RNA helicase DExH10"/>
    <property type="match status" value="1"/>
</dbReference>
<dbReference type="SMART" id="SM00490">
    <property type="entry name" value="HELICc"/>
    <property type="match status" value="1"/>
</dbReference>
<keyword evidence="4" id="KW-0347">Helicase</keyword>
<keyword evidence="2" id="KW-0547">Nucleotide-binding</keyword>
<keyword evidence="6" id="KW-0539">Nucleus</keyword>